<keyword evidence="2" id="KW-1185">Reference proteome</keyword>
<dbReference type="Proteomes" id="UP001055804">
    <property type="component" value="Unassembled WGS sequence"/>
</dbReference>
<sequence>MAKAQFHKGQRVFVQPVGTWATVEHVLPKWTKGVEEPIRITYDCGLGREFIAEELDANRAQDEDLDALDGSVWRVTRARNRWQEQYDVSRHPYPGTYPVIVTGESEWGGWRVPAAEYDLDPHRIERQAQVMARAAGMLKLLKRVVEVARAAPEDLNDDMHEIAREAVELLRKPKAGAKS</sequence>
<evidence type="ECO:0000313" key="1">
    <source>
        <dbReference type="EMBL" id="MCP1335874.1"/>
    </source>
</evidence>
<organism evidence="1 2">
    <name type="scientific">Futiania mangrovi</name>
    <dbReference type="NCBI Taxonomy" id="2959716"/>
    <lineage>
        <taxon>Bacteria</taxon>
        <taxon>Pseudomonadati</taxon>
        <taxon>Pseudomonadota</taxon>
        <taxon>Alphaproteobacteria</taxon>
        <taxon>Futianiales</taxon>
        <taxon>Futianiaceae</taxon>
        <taxon>Futiania</taxon>
    </lineage>
</organism>
<dbReference type="AlphaFoldDB" id="A0A9J6PIG5"/>
<proteinExistence type="predicted"/>
<dbReference type="EMBL" id="JAMZFT010000001">
    <property type="protein sequence ID" value="MCP1335874.1"/>
    <property type="molecule type" value="Genomic_DNA"/>
</dbReference>
<protein>
    <submittedName>
        <fullName evidence="1">Uncharacterized protein</fullName>
    </submittedName>
</protein>
<accession>A0A9J6PIG5</accession>
<gene>
    <name evidence="1" type="ORF">NJQ99_05585</name>
</gene>
<comment type="caution">
    <text evidence="1">The sequence shown here is derived from an EMBL/GenBank/DDBJ whole genome shotgun (WGS) entry which is preliminary data.</text>
</comment>
<reference evidence="1" key="1">
    <citation type="submission" date="2022-06" db="EMBL/GenBank/DDBJ databases">
        <title>Isolation and Genomics of Futiania mangrovii gen. nov., sp. nov., a Rare and Metabolically-versatile member in the Class Alphaproteobacteria.</title>
        <authorList>
            <person name="Liu L."/>
            <person name="Huang W.-C."/>
            <person name="Pan J."/>
            <person name="Li J."/>
            <person name="Huang Y."/>
            <person name="Du H."/>
            <person name="Liu Y."/>
            <person name="Li M."/>
        </authorList>
    </citation>
    <scope>NUCLEOTIDE SEQUENCE</scope>
    <source>
        <strain evidence="1">FT118</strain>
    </source>
</reference>
<evidence type="ECO:0000313" key="2">
    <source>
        <dbReference type="Proteomes" id="UP001055804"/>
    </source>
</evidence>
<name>A0A9J6PIG5_9PROT</name>
<dbReference type="RefSeq" id="WP_269331802.1">
    <property type="nucleotide sequence ID" value="NZ_JAMZFT010000001.1"/>
</dbReference>